<dbReference type="AlphaFoldDB" id="A0A0D7BH35"/>
<name>A0A0D7BH35_9AGAR</name>
<dbReference type="OrthoDB" id="5327821at2759"/>
<reference evidence="1 2" key="1">
    <citation type="journal article" date="2015" name="Fungal Genet. Biol.">
        <title>Evolution of novel wood decay mechanisms in Agaricales revealed by the genome sequences of Fistulina hepatica and Cylindrobasidium torrendii.</title>
        <authorList>
            <person name="Floudas D."/>
            <person name="Held B.W."/>
            <person name="Riley R."/>
            <person name="Nagy L.G."/>
            <person name="Koehler G."/>
            <person name="Ransdell A.S."/>
            <person name="Younus H."/>
            <person name="Chow J."/>
            <person name="Chiniquy J."/>
            <person name="Lipzen A."/>
            <person name="Tritt A."/>
            <person name="Sun H."/>
            <person name="Haridas S."/>
            <person name="LaButti K."/>
            <person name="Ohm R.A."/>
            <person name="Kues U."/>
            <person name="Blanchette R.A."/>
            <person name="Grigoriev I.V."/>
            <person name="Minto R.E."/>
            <person name="Hibbett D.S."/>
        </authorList>
    </citation>
    <scope>NUCLEOTIDE SEQUENCE [LARGE SCALE GENOMIC DNA]</scope>
    <source>
        <strain evidence="1 2">FP15055 ss-10</strain>
    </source>
</reference>
<protein>
    <submittedName>
        <fullName evidence="1">Uncharacterized protein</fullName>
    </submittedName>
</protein>
<sequence length="172" mass="19452">GDPVIQYDLIHNETTLYGTWSTGSGGVQTGSGFANPAEMTFTYPKTTGWSVSFSQNNEYEWAQYTFSPNATDPTCIIGYVMWQHGTYTEEVNGTLSMKSFDDGYQQVQNACGAETNIVEPANDKLTFPWWTIQFDDESSGYMLKLQKYDLTWYPPFKQVSATPNMLPARKLR</sequence>
<dbReference type="Pfam" id="PF10681">
    <property type="entry name" value="Rot1"/>
    <property type="match status" value="1"/>
</dbReference>
<organism evidence="1 2">
    <name type="scientific">Cylindrobasidium torrendii FP15055 ss-10</name>
    <dbReference type="NCBI Taxonomy" id="1314674"/>
    <lineage>
        <taxon>Eukaryota</taxon>
        <taxon>Fungi</taxon>
        <taxon>Dikarya</taxon>
        <taxon>Basidiomycota</taxon>
        <taxon>Agaricomycotina</taxon>
        <taxon>Agaricomycetes</taxon>
        <taxon>Agaricomycetidae</taxon>
        <taxon>Agaricales</taxon>
        <taxon>Marasmiineae</taxon>
        <taxon>Physalacriaceae</taxon>
        <taxon>Cylindrobasidium</taxon>
    </lineage>
</organism>
<dbReference type="GO" id="GO:0006458">
    <property type="term" value="P:'de novo' protein folding"/>
    <property type="evidence" value="ECO:0007669"/>
    <property type="project" value="InterPro"/>
</dbReference>
<dbReference type="InterPro" id="IPR019623">
    <property type="entry name" value="Rot1"/>
</dbReference>
<dbReference type="STRING" id="1314674.A0A0D7BH35"/>
<dbReference type="EMBL" id="KN880493">
    <property type="protein sequence ID" value="KIY68956.1"/>
    <property type="molecule type" value="Genomic_DNA"/>
</dbReference>
<dbReference type="Proteomes" id="UP000054007">
    <property type="component" value="Unassembled WGS sequence"/>
</dbReference>
<dbReference type="GO" id="GO:0051082">
    <property type="term" value="F:unfolded protein binding"/>
    <property type="evidence" value="ECO:0007669"/>
    <property type="project" value="TreeGrafter"/>
</dbReference>
<dbReference type="PANTHER" id="PTHR28090:SF2">
    <property type="entry name" value="PROTEIN ROT1"/>
    <property type="match status" value="1"/>
</dbReference>
<keyword evidence="2" id="KW-1185">Reference proteome</keyword>
<gene>
    <name evidence="1" type="ORF">CYLTODRAFT_315949</name>
</gene>
<evidence type="ECO:0000313" key="2">
    <source>
        <dbReference type="Proteomes" id="UP000054007"/>
    </source>
</evidence>
<dbReference type="PANTHER" id="PTHR28090">
    <property type="entry name" value="PROTEIN ROT1"/>
    <property type="match status" value="1"/>
</dbReference>
<dbReference type="GO" id="GO:0005789">
    <property type="term" value="C:endoplasmic reticulum membrane"/>
    <property type="evidence" value="ECO:0007669"/>
    <property type="project" value="TreeGrafter"/>
</dbReference>
<feature type="non-terminal residue" evidence="1">
    <location>
        <position position="1"/>
    </location>
</feature>
<evidence type="ECO:0000313" key="1">
    <source>
        <dbReference type="EMBL" id="KIY68956.1"/>
    </source>
</evidence>
<accession>A0A0D7BH35</accession>
<feature type="non-terminal residue" evidence="1">
    <location>
        <position position="172"/>
    </location>
</feature>
<proteinExistence type="predicted"/>